<evidence type="ECO:0000313" key="1">
    <source>
        <dbReference type="EMBL" id="PMC64438.1"/>
    </source>
</evidence>
<keyword evidence="2" id="KW-1185">Reference proteome</keyword>
<accession>A0A2N6T541</accession>
<sequence length="131" mass="14253">MPRIHFDVLVPDVSAAEAVGAAFSRAVEILVQHGKLEDGGVLIDASPELAPDTDAQLRRVYEEERGENSAGAKIARYIITAEGASSMNQLAMGLSRVLTPKATLPRDPVALERQMDFELPAVYPWVVEVLR</sequence>
<organism evidence="1 2">
    <name type="scientific">Corynebacterium tuscaniense</name>
    <dbReference type="NCBI Taxonomy" id="302449"/>
    <lineage>
        <taxon>Bacteria</taxon>
        <taxon>Bacillati</taxon>
        <taxon>Actinomycetota</taxon>
        <taxon>Actinomycetes</taxon>
        <taxon>Mycobacteriales</taxon>
        <taxon>Corynebacteriaceae</taxon>
        <taxon>Corynebacterium</taxon>
    </lineage>
</organism>
<protein>
    <submittedName>
        <fullName evidence="1">Uncharacterized protein</fullName>
    </submittedName>
</protein>
<dbReference type="Proteomes" id="UP000235836">
    <property type="component" value="Unassembled WGS sequence"/>
</dbReference>
<dbReference type="EMBL" id="PNHG01000006">
    <property type="protein sequence ID" value="PMC64438.1"/>
    <property type="molecule type" value="Genomic_DNA"/>
</dbReference>
<gene>
    <name evidence="1" type="ORF">CJ203_05360</name>
</gene>
<dbReference type="RefSeq" id="WP_102723846.1">
    <property type="nucleotide sequence ID" value="NZ_JBHRZL010000039.1"/>
</dbReference>
<comment type="caution">
    <text evidence="1">The sequence shown here is derived from an EMBL/GenBank/DDBJ whole genome shotgun (WGS) entry which is preliminary data.</text>
</comment>
<evidence type="ECO:0000313" key="2">
    <source>
        <dbReference type="Proteomes" id="UP000235836"/>
    </source>
</evidence>
<reference evidence="1 2" key="1">
    <citation type="submission" date="2017-09" db="EMBL/GenBank/DDBJ databases">
        <title>Bacterial strain isolated from the female urinary microbiota.</title>
        <authorList>
            <person name="Thomas-White K."/>
            <person name="Kumar N."/>
            <person name="Forster S."/>
            <person name="Putonti C."/>
            <person name="Lawley T."/>
            <person name="Wolfe A.J."/>
        </authorList>
    </citation>
    <scope>NUCLEOTIDE SEQUENCE [LARGE SCALE GENOMIC DNA]</scope>
    <source>
        <strain evidence="1 2">UMB0792</strain>
    </source>
</reference>
<dbReference type="AlphaFoldDB" id="A0A2N6T541"/>
<name>A0A2N6T541_9CORY</name>
<proteinExistence type="predicted"/>